<keyword evidence="1" id="KW-0614">Plasmid</keyword>
<geneLocation type="plasmid" evidence="1 2">
    <name>pSmeSM11c</name>
</geneLocation>
<dbReference type="HOGENOM" id="CLU_3122698_0_0_5"/>
<proteinExistence type="predicted"/>
<dbReference type="KEGG" id="smx:SM11_pC0410"/>
<protein>
    <submittedName>
        <fullName evidence="1">Uncharacterized protein</fullName>
    </submittedName>
</protein>
<evidence type="ECO:0000313" key="1">
    <source>
        <dbReference type="EMBL" id="AEH81484.1"/>
    </source>
</evidence>
<dbReference type="EMBL" id="CP001831">
    <property type="protein sequence ID" value="AEH81484.1"/>
    <property type="molecule type" value="Genomic_DNA"/>
</dbReference>
<organism evidence="1 2">
    <name type="scientific">Sinorhizobium meliloti (strain SM11)</name>
    <dbReference type="NCBI Taxonomy" id="707241"/>
    <lineage>
        <taxon>Bacteria</taxon>
        <taxon>Pseudomonadati</taxon>
        <taxon>Pseudomonadota</taxon>
        <taxon>Alphaproteobacteria</taxon>
        <taxon>Hyphomicrobiales</taxon>
        <taxon>Rhizobiaceae</taxon>
        <taxon>Sinorhizobium/Ensifer group</taxon>
        <taxon>Sinorhizobium</taxon>
    </lineage>
</organism>
<accession>F7XCS3</accession>
<evidence type="ECO:0000313" key="2">
    <source>
        <dbReference type="Proteomes" id="UP000009045"/>
    </source>
</evidence>
<dbReference type="AlphaFoldDB" id="F7XCS3"/>
<sequence>MFIVPMQVTIPVLAKIGKTGLPFDHETDAAMPNPQHGSDAGSRRYIMRFL</sequence>
<reference evidence="1 2" key="1">
    <citation type="journal article" date="2011" name="J. Biotechnol.">
        <title>The complete genome sequence of the dominant Sinorhizobium meliloti field isolate SM11 extends the S. meliloti pan-genome.</title>
        <authorList>
            <person name="Schneiker-Bekel S."/>
            <person name="Wibberg D."/>
            <person name="Bekel T."/>
            <person name="Blom J."/>
            <person name="Linke B."/>
            <person name="Neuweger H."/>
            <person name="Stiens M."/>
            <person name="Vorholter F.J."/>
            <person name="Weidner S."/>
            <person name="Goesmann A."/>
            <person name="Puhler A."/>
            <person name="Schluter A."/>
        </authorList>
    </citation>
    <scope>NUCLEOTIDE SEQUENCE [LARGE SCALE GENOMIC DNA]</scope>
    <source>
        <strain evidence="1 2">SM11</strain>
        <plasmid evidence="2">pSmeSM11c</plasmid>
    </source>
</reference>
<dbReference type="Proteomes" id="UP000009045">
    <property type="component" value="Plasmid pSmeSM11c"/>
</dbReference>
<gene>
    <name evidence="1" type="ordered locus">SM11_pC0410</name>
</gene>
<name>F7XCS3_SINMM</name>